<keyword evidence="2" id="KW-0472">Membrane</keyword>
<gene>
    <name evidence="3" type="ORF">ET471_00045</name>
</gene>
<dbReference type="Proteomes" id="UP000292118">
    <property type="component" value="Chromosome"/>
</dbReference>
<dbReference type="OrthoDB" id="5181663at2"/>
<feature type="transmembrane region" description="Helical" evidence="2">
    <location>
        <begin position="166"/>
        <end position="187"/>
    </location>
</feature>
<dbReference type="KEGG" id="xya:ET471_00045"/>
<protein>
    <submittedName>
        <fullName evidence="3">Conjugal transfer protein TrbL</fullName>
    </submittedName>
</protein>
<feature type="region of interest" description="Disordered" evidence="1">
    <location>
        <begin position="306"/>
        <end position="361"/>
    </location>
</feature>
<keyword evidence="2" id="KW-1133">Transmembrane helix</keyword>
<feature type="compositionally biased region" description="Low complexity" evidence="1">
    <location>
        <begin position="337"/>
        <end position="361"/>
    </location>
</feature>
<dbReference type="RefSeq" id="WP_129186037.1">
    <property type="nucleotide sequence ID" value="NZ_CP035493.1"/>
</dbReference>
<sequence length="430" mass="42883">MDLCTIPGVNAICGAAQSAAGSAVTAFLVSITAMVSDGVATLMRGMWALFETTTFVDITSGSFTSVYNIVFGVAVTVMLGFFLLQVITGMIHREPAALSRAALGLGKSVLGSFVVVTIIAAGLEITDRICTGIIAAAGTNLTEVGDRITLLTTGTAATMSGGVGGILIVTLLLSILAGCAALILWISLLIRKALILIAVVFAPIALAGASWDSTRGWLGRWANFVVALVISKIVIVVFLLLATAQLTAPVSADLASLSDPITGVVLLLIAGFAPYLTYKAINFMGFDMYHAMSAEQEAKQALNRPVPVPSKLLNRSEPSRILADPGTGSVPPPTARTGSSPWPTNPGPTTTAPAGATGAGWAPEAASGVAASAGAAAGAGAGAGAAGAAGPVGAGVLAAKAAAEAGPKAGTWIAGQAHHGADAAQQGGTR</sequence>
<evidence type="ECO:0000256" key="2">
    <source>
        <dbReference type="SAM" id="Phobius"/>
    </source>
</evidence>
<dbReference type="EMBL" id="CP035493">
    <property type="protein sequence ID" value="QAY68634.1"/>
    <property type="molecule type" value="Genomic_DNA"/>
</dbReference>
<accession>A0A4P6EZT0</accession>
<keyword evidence="4" id="KW-1185">Reference proteome</keyword>
<organism evidence="3 4">
    <name type="scientific">Xylanimonas protaetiae</name>
    <dbReference type="NCBI Taxonomy" id="2509457"/>
    <lineage>
        <taxon>Bacteria</taxon>
        <taxon>Bacillati</taxon>
        <taxon>Actinomycetota</taxon>
        <taxon>Actinomycetes</taxon>
        <taxon>Micrococcales</taxon>
        <taxon>Promicromonosporaceae</taxon>
        <taxon>Xylanimonas</taxon>
    </lineage>
</organism>
<proteinExistence type="predicted"/>
<feature type="transmembrane region" description="Helical" evidence="2">
    <location>
        <begin position="221"/>
        <end position="241"/>
    </location>
</feature>
<evidence type="ECO:0000313" key="4">
    <source>
        <dbReference type="Proteomes" id="UP000292118"/>
    </source>
</evidence>
<evidence type="ECO:0000313" key="3">
    <source>
        <dbReference type="EMBL" id="QAY68634.1"/>
    </source>
</evidence>
<keyword evidence="2" id="KW-0812">Transmembrane</keyword>
<reference evidence="3 4" key="1">
    <citation type="submission" date="2019-01" db="EMBL/GenBank/DDBJ databases">
        <title>Genome sequencing of strain FW10M-9.</title>
        <authorList>
            <person name="Heo J."/>
            <person name="Kim S.-J."/>
            <person name="Kim J.-S."/>
            <person name="Hong S.-B."/>
            <person name="Kwon S.-W."/>
        </authorList>
    </citation>
    <scope>NUCLEOTIDE SEQUENCE [LARGE SCALE GENOMIC DNA]</scope>
    <source>
        <strain evidence="3 4">FW10M-9</strain>
    </source>
</reference>
<feature type="transmembrane region" description="Helical" evidence="2">
    <location>
        <begin position="193"/>
        <end position="209"/>
    </location>
</feature>
<name>A0A4P6EZT0_9MICO</name>
<feature type="transmembrane region" description="Helical" evidence="2">
    <location>
        <begin position="69"/>
        <end position="91"/>
    </location>
</feature>
<dbReference type="AlphaFoldDB" id="A0A4P6EZT0"/>
<feature type="transmembrane region" description="Helical" evidence="2">
    <location>
        <begin position="261"/>
        <end position="278"/>
    </location>
</feature>
<evidence type="ECO:0000256" key="1">
    <source>
        <dbReference type="SAM" id="MobiDB-lite"/>
    </source>
</evidence>